<protein>
    <submittedName>
        <fullName evidence="1">Uncharacterized protein</fullName>
    </submittedName>
</protein>
<proteinExistence type="predicted"/>
<accession>A0A0F9NVM5</accession>
<evidence type="ECO:0000313" key="1">
    <source>
        <dbReference type="EMBL" id="KKN23565.1"/>
    </source>
</evidence>
<comment type="caution">
    <text evidence="1">The sequence shown here is derived from an EMBL/GenBank/DDBJ whole genome shotgun (WGS) entry which is preliminary data.</text>
</comment>
<reference evidence="1" key="1">
    <citation type="journal article" date="2015" name="Nature">
        <title>Complex archaea that bridge the gap between prokaryotes and eukaryotes.</title>
        <authorList>
            <person name="Spang A."/>
            <person name="Saw J.H."/>
            <person name="Jorgensen S.L."/>
            <person name="Zaremba-Niedzwiedzka K."/>
            <person name="Martijn J."/>
            <person name="Lind A.E."/>
            <person name="van Eijk R."/>
            <person name="Schleper C."/>
            <person name="Guy L."/>
            <person name="Ettema T.J."/>
        </authorList>
    </citation>
    <scope>NUCLEOTIDE SEQUENCE</scope>
</reference>
<dbReference type="EMBL" id="LAZR01002959">
    <property type="protein sequence ID" value="KKN23565.1"/>
    <property type="molecule type" value="Genomic_DNA"/>
</dbReference>
<organism evidence="1">
    <name type="scientific">marine sediment metagenome</name>
    <dbReference type="NCBI Taxonomy" id="412755"/>
    <lineage>
        <taxon>unclassified sequences</taxon>
        <taxon>metagenomes</taxon>
        <taxon>ecological metagenomes</taxon>
    </lineage>
</organism>
<sequence length="151" mass="17483">MSKRIIQVYKSAYSDLNIIKRWFYDNFGFKIATYQAVAFALTTLKSFDLAAVKHINKIRVPPGITSIEKFSVTLDAELVERVDTFMRAHDRILIPDRPALIAALITYRAVSLPACLPIEPLDYKYPEYAKRPDEERYIRRMPELVKTALEL</sequence>
<dbReference type="AlphaFoldDB" id="A0A0F9NVM5"/>
<name>A0A0F9NVM5_9ZZZZ</name>
<gene>
    <name evidence="1" type="ORF">LCGC14_0903800</name>
</gene>